<proteinExistence type="predicted"/>
<keyword evidence="2" id="KW-1185">Reference proteome</keyword>
<dbReference type="EMBL" id="JBFOLK010000009">
    <property type="protein sequence ID" value="KAL2485254.1"/>
    <property type="molecule type" value="Genomic_DNA"/>
</dbReference>
<organism evidence="1 2">
    <name type="scientific">Abeliophyllum distichum</name>
    <dbReference type="NCBI Taxonomy" id="126358"/>
    <lineage>
        <taxon>Eukaryota</taxon>
        <taxon>Viridiplantae</taxon>
        <taxon>Streptophyta</taxon>
        <taxon>Embryophyta</taxon>
        <taxon>Tracheophyta</taxon>
        <taxon>Spermatophyta</taxon>
        <taxon>Magnoliopsida</taxon>
        <taxon>eudicotyledons</taxon>
        <taxon>Gunneridae</taxon>
        <taxon>Pentapetalae</taxon>
        <taxon>asterids</taxon>
        <taxon>lamiids</taxon>
        <taxon>Lamiales</taxon>
        <taxon>Oleaceae</taxon>
        <taxon>Forsythieae</taxon>
        <taxon>Abeliophyllum</taxon>
    </lineage>
</organism>
<gene>
    <name evidence="1" type="ORF">Adt_30010</name>
</gene>
<comment type="caution">
    <text evidence="1">The sequence shown here is derived from an EMBL/GenBank/DDBJ whole genome shotgun (WGS) entry which is preliminary data.</text>
</comment>
<accession>A0ABD1RA05</accession>
<dbReference type="AlphaFoldDB" id="A0ABD1RA05"/>
<protein>
    <submittedName>
        <fullName evidence="1">Retroelement</fullName>
    </submittedName>
</protein>
<evidence type="ECO:0000313" key="1">
    <source>
        <dbReference type="EMBL" id="KAL2485254.1"/>
    </source>
</evidence>
<dbReference type="Proteomes" id="UP001604336">
    <property type="component" value="Unassembled WGS sequence"/>
</dbReference>
<sequence>MERPNATRYESMTELSPRTMRTLLGELTQDVVEQDDIESGRITFELKKKMAVDENPFPQPVVVNMISPNLDKFGLPKFNLVVDNGEDELRPSAFEHLKGKAVVKEERNLCSSC</sequence>
<reference evidence="2" key="1">
    <citation type="submission" date="2024-07" db="EMBL/GenBank/DDBJ databases">
        <title>Two chromosome-level genome assemblies of Korean endemic species Abeliophyllum distichum and Forsythia ovata (Oleaceae).</title>
        <authorList>
            <person name="Jang H."/>
        </authorList>
    </citation>
    <scope>NUCLEOTIDE SEQUENCE [LARGE SCALE GENOMIC DNA]</scope>
</reference>
<evidence type="ECO:0000313" key="2">
    <source>
        <dbReference type="Proteomes" id="UP001604336"/>
    </source>
</evidence>
<name>A0ABD1RA05_9LAMI</name>